<comment type="similarity">
    <text evidence="1">Belongs to the TFP11/STIP family.</text>
</comment>
<dbReference type="Proteomes" id="UP000503462">
    <property type="component" value="Chromosome 3"/>
</dbReference>
<dbReference type="InterPro" id="IPR000467">
    <property type="entry name" value="G_patch_dom"/>
</dbReference>
<reference evidence="4 5" key="1">
    <citation type="journal article" date="2016" name="Sci. Rep.">
        <title>Peltaster fructicola genome reveals evolution from an invasive phytopathogen to an ectophytic parasite.</title>
        <authorList>
            <person name="Xu C."/>
            <person name="Chen H."/>
            <person name="Gleason M.L."/>
            <person name="Xu J.R."/>
            <person name="Liu H."/>
            <person name="Zhang R."/>
            <person name="Sun G."/>
        </authorList>
    </citation>
    <scope>NUCLEOTIDE SEQUENCE [LARGE SCALE GENOMIC DNA]</scope>
    <source>
        <strain evidence="4 5">LNHT1506</strain>
    </source>
</reference>
<feature type="compositionally biased region" description="Basic residues" evidence="2">
    <location>
        <begin position="1"/>
        <end position="11"/>
    </location>
</feature>
<dbReference type="EMBL" id="CP051141">
    <property type="protein sequence ID" value="QIW99182.1"/>
    <property type="molecule type" value="Genomic_DNA"/>
</dbReference>
<feature type="domain" description="G-patch" evidence="3">
    <location>
        <begin position="28"/>
        <end position="74"/>
    </location>
</feature>
<dbReference type="GO" id="GO:0071008">
    <property type="term" value="C:U2-type post-mRNA release spliceosomal complex"/>
    <property type="evidence" value="ECO:0007669"/>
    <property type="project" value="TreeGrafter"/>
</dbReference>
<dbReference type="SMART" id="SM00443">
    <property type="entry name" value="G_patch"/>
    <property type="match status" value="1"/>
</dbReference>
<evidence type="ECO:0000313" key="4">
    <source>
        <dbReference type="EMBL" id="QIW99182.1"/>
    </source>
</evidence>
<accession>A0A6H0XWQ5</accession>
<dbReference type="OrthoDB" id="4822at2759"/>
<dbReference type="PANTHER" id="PTHR23329:SF1">
    <property type="entry name" value="TUFTELIN-INTERACTING PROTEIN 11"/>
    <property type="match status" value="1"/>
</dbReference>
<dbReference type="Pfam" id="PF07842">
    <property type="entry name" value="GCFC"/>
    <property type="match status" value="1"/>
</dbReference>
<evidence type="ECO:0000313" key="5">
    <source>
        <dbReference type="Proteomes" id="UP000503462"/>
    </source>
</evidence>
<dbReference type="AlphaFoldDB" id="A0A6H0XWQ5"/>
<dbReference type="GO" id="GO:0000390">
    <property type="term" value="P:spliceosomal complex disassembly"/>
    <property type="evidence" value="ECO:0007669"/>
    <property type="project" value="InterPro"/>
</dbReference>
<organism evidence="4 5">
    <name type="scientific">Peltaster fructicola</name>
    <dbReference type="NCBI Taxonomy" id="286661"/>
    <lineage>
        <taxon>Eukaryota</taxon>
        <taxon>Fungi</taxon>
        <taxon>Dikarya</taxon>
        <taxon>Ascomycota</taxon>
        <taxon>Pezizomycotina</taxon>
        <taxon>Dothideomycetes</taxon>
        <taxon>Dothideomycetes incertae sedis</taxon>
        <taxon>Peltaster</taxon>
    </lineage>
</organism>
<sequence>MEGIGSKRKHAHGGDGPHKAPKLGGAGKLSFAERMMARMGYKEGQGLGKDGEGIVNPIEVKLRPQGAGVGAVKEKTDQAKAEEKRRAEMRGEEYEDSSEEERKKRRERRRRGDATTGGPSNGQSTGRKTKVKYRTVADVQAAAPGLEVPATMLGSILDATQSEQKMLTSAAGLMSQMVEERDGNEVEREKIEKRERLELEAFIDAWHGLQEQKIYLEEHEGQHAVEIEQMNDEITTMKTLVDAIAALFPNERKSDALDEWQTTIAQLMDIQTTFKHQIERQGLPEAAVAKILPTFKNLMLDWEPLKSPTFLTQDLTQLTLLLGQSQDELTRAAARLELDNETATVQSTNTTCYESMLYTIWLPQVRTAVRDWNVLEAQPMIDLVQAWKPLLPKFILSHVIDRLIVPKLITSLQAWDPRKRTHHHKTVTLKHAQPSSWLFQWLPVLPPYQLDLNEAESLLGEVKRKLRQVLSGWNIASGLVAGLSDFVDLLHGELAQLLVKYLLPRLAMHLTSEFEIDPSDQDMTPLENVLIWQKYLKADILARLLAAEFFPKWLSTLHTWLKLPEASFDEIEQWCAWWRQQIPDSLSRCEDVVKGWANGTRMIQDALALHDSGKSMNLLALPAAGPARPIAKATKPKTTTSTRRIEEQVVVDFKDIVEAWCAEEDLSLLPLREAHPVTGLPLFRITASASGKGGVVAYLKGDLVWVQSKADRGVYEPVLLDEALVKRAEGR</sequence>
<dbReference type="PROSITE" id="PS50174">
    <property type="entry name" value="G_PATCH"/>
    <property type="match status" value="1"/>
</dbReference>
<feature type="region of interest" description="Disordered" evidence="2">
    <location>
        <begin position="58"/>
        <end position="132"/>
    </location>
</feature>
<dbReference type="GO" id="GO:0003676">
    <property type="term" value="F:nucleic acid binding"/>
    <property type="evidence" value="ECO:0007669"/>
    <property type="project" value="InterPro"/>
</dbReference>
<gene>
    <name evidence="4" type="ORF">AMS68_004700</name>
</gene>
<evidence type="ECO:0000259" key="3">
    <source>
        <dbReference type="PROSITE" id="PS50174"/>
    </source>
</evidence>
<feature type="compositionally biased region" description="Basic and acidic residues" evidence="2">
    <location>
        <begin position="72"/>
        <end position="92"/>
    </location>
</feature>
<dbReference type="InterPro" id="IPR045211">
    <property type="entry name" value="TFP11/STIP/Ntr1"/>
</dbReference>
<feature type="compositionally biased region" description="Polar residues" evidence="2">
    <location>
        <begin position="117"/>
        <end position="126"/>
    </location>
</feature>
<proteinExistence type="inferred from homology"/>
<dbReference type="Pfam" id="PF01585">
    <property type="entry name" value="G-patch"/>
    <property type="match status" value="1"/>
</dbReference>
<name>A0A6H0XWQ5_9PEZI</name>
<keyword evidence="5" id="KW-1185">Reference proteome</keyword>
<dbReference type="InterPro" id="IPR022783">
    <property type="entry name" value="GCFC_dom"/>
</dbReference>
<protein>
    <recommendedName>
        <fullName evidence="3">G-patch domain-containing protein</fullName>
    </recommendedName>
</protein>
<dbReference type="PANTHER" id="PTHR23329">
    <property type="entry name" value="TUFTELIN-INTERACTING PROTEIN 11-RELATED"/>
    <property type="match status" value="1"/>
</dbReference>
<evidence type="ECO:0000256" key="2">
    <source>
        <dbReference type="SAM" id="MobiDB-lite"/>
    </source>
</evidence>
<feature type="region of interest" description="Disordered" evidence="2">
    <location>
        <begin position="1"/>
        <end position="28"/>
    </location>
</feature>
<evidence type="ECO:0000256" key="1">
    <source>
        <dbReference type="ARBA" id="ARBA00010900"/>
    </source>
</evidence>